<evidence type="ECO:0000256" key="2">
    <source>
        <dbReference type="ARBA" id="ARBA00022670"/>
    </source>
</evidence>
<keyword evidence="6" id="KW-0862">Zinc</keyword>
<dbReference type="InterPro" id="IPR023612">
    <property type="entry name" value="Peptidase_M4"/>
</dbReference>
<organism evidence="12 13">
    <name type="scientific">Streptomyces carpinensis</name>
    <dbReference type="NCBI Taxonomy" id="66369"/>
    <lineage>
        <taxon>Bacteria</taxon>
        <taxon>Bacillati</taxon>
        <taxon>Actinomycetota</taxon>
        <taxon>Actinomycetes</taxon>
        <taxon>Kitasatosporales</taxon>
        <taxon>Streptomycetaceae</taxon>
        <taxon>Streptomyces</taxon>
    </lineage>
</organism>
<keyword evidence="7" id="KW-0482">Metalloprotease</keyword>
<dbReference type="InterPro" id="IPR001570">
    <property type="entry name" value="Peptidase_M4_C_domain"/>
</dbReference>
<comment type="caution">
    <text evidence="12">The sequence shown here is derived from an EMBL/GenBank/DDBJ whole genome shotgun (WGS) entry which is preliminary data.</text>
</comment>
<gene>
    <name evidence="12" type="ORF">ABT317_16295</name>
</gene>
<proteinExistence type="inferred from homology"/>
<dbReference type="PRINTS" id="PR00730">
    <property type="entry name" value="THERMOLYSIN"/>
</dbReference>
<dbReference type="InterPro" id="IPR050728">
    <property type="entry name" value="Zinc_Metalloprotease_M4"/>
</dbReference>
<keyword evidence="2" id="KW-0645">Protease</keyword>
<dbReference type="Gene3D" id="3.10.170.10">
    <property type="match status" value="1"/>
</dbReference>
<evidence type="ECO:0000256" key="5">
    <source>
        <dbReference type="ARBA" id="ARBA00022801"/>
    </source>
</evidence>
<dbReference type="Pfam" id="PF02868">
    <property type="entry name" value="Peptidase_M4_C"/>
    <property type="match status" value="1"/>
</dbReference>
<name>A0ABV1W3Y3_9ACTN</name>
<evidence type="ECO:0000256" key="4">
    <source>
        <dbReference type="ARBA" id="ARBA00022729"/>
    </source>
</evidence>
<sequence>MFPTRPRELRRVLATTVVVAATGASLLSTPAWAEDEVPQPASVTADQVPVAPAMTEGLDTAARTGTPAEAARAHLKAHQDRYKVPVSDLKTLKTTKVGKQSSVRFQQKHDGVPVFGAEYAVQTEPADGGQKVLSATGTLYTDLTVSTTPKVTEATAKQRMFSLDSHMGTIKGAQTAEHGLVVLPNSHGGTLTWHFTVTGARADGSPVRQEVYVDANVGGIALSYNNVDAADSTPVTGTGVRVDGSEAKLNADQEADGSYTLVDSTRDMFARTGGQIRTYDAQRKNYTLVAGGPVTDDVPLVKSSTDRFDGANTTSGAVDAHVNAAKVYEYLKDQLGRDGIDGKGGSIYSVVNVASNGKDYANAFWDGSKMVYGHMNGVPLSVGLDVVGHEMTHGVTEHAAGLVYLNQSGALNEAISDYFGNAMETADKGIAMSDPTSGLVGEYLCNGTKPLENCALRDLNDGRSAQKDYIPVTLDYDNGGVHTNSTIVGGALWDMRKNIDTKLADQIIYRAAENYLTPLSGFTDMRNAVTLAAKSMKVSTTDMAAINKAFDGHGIQQGWEQKGGTHDGATISADILPAYEVYGGVDEQAAQVNGDVYAISHGDAVAWDQGSAAFGITVGRFSKQSGDSDHELAQKGAYLIDPYLDNDRVVFTRITADGVGVYQAGDKGQGEIKKLVDEPGADETEPVTENGALAYIRTTPDGEQDVMLRKADGTTVNVTPEPGTKASHLAMKNGTIAWAGGDGTYLYIHNIATGTTQNKRIGGFLFNYISDIQLTSDRVFYRVTNGFLIPGTTLGSTPASDVNQMANLRYPSGLYVAQFSVNDNYLAYSTYTIWGALGAWDGPPKTKVAKTSDVLAGLNDFSRVSCSSGSQLAPSLGDGQRVVWLDTTAAATDVVTRETFAGTCA</sequence>
<feature type="domain" description="FTP" evidence="11">
    <location>
        <begin position="88"/>
        <end position="124"/>
    </location>
</feature>
<dbReference type="Gene3D" id="1.10.390.10">
    <property type="entry name" value="Neutral Protease Domain 2"/>
    <property type="match status" value="1"/>
</dbReference>
<evidence type="ECO:0000259" key="10">
    <source>
        <dbReference type="Pfam" id="PF02868"/>
    </source>
</evidence>
<feature type="domain" description="Peptidase M4" evidence="9">
    <location>
        <begin position="236"/>
        <end position="397"/>
    </location>
</feature>
<keyword evidence="13" id="KW-1185">Reference proteome</keyword>
<dbReference type="Proteomes" id="UP001458415">
    <property type="component" value="Unassembled WGS sequence"/>
</dbReference>
<dbReference type="InterPro" id="IPR027268">
    <property type="entry name" value="Peptidase_M4/M1_CTD_sf"/>
</dbReference>
<evidence type="ECO:0000256" key="1">
    <source>
        <dbReference type="ARBA" id="ARBA00009388"/>
    </source>
</evidence>
<dbReference type="Gene3D" id="3.10.450.490">
    <property type="match status" value="1"/>
</dbReference>
<evidence type="ECO:0000313" key="12">
    <source>
        <dbReference type="EMBL" id="MER6978526.1"/>
    </source>
</evidence>
<dbReference type="Pfam" id="PF07504">
    <property type="entry name" value="FTP"/>
    <property type="match status" value="1"/>
</dbReference>
<dbReference type="EMBL" id="JBEPCU010000244">
    <property type="protein sequence ID" value="MER6978526.1"/>
    <property type="molecule type" value="Genomic_DNA"/>
</dbReference>
<dbReference type="PANTHER" id="PTHR33794:SF1">
    <property type="entry name" value="BACILLOLYSIN"/>
    <property type="match status" value="1"/>
</dbReference>
<evidence type="ECO:0000313" key="13">
    <source>
        <dbReference type="Proteomes" id="UP001458415"/>
    </source>
</evidence>
<feature type="signal peptide" evidence="8">
    <location>
        <begin position="1"/>
        <end position="33"/>
    </location>
</feature>
<reference evidence="12 13" key="1">
    <citation type="submission" date="2024-06" db="EMBL/GenBank/DDBJ databases">
        <title>The Natural Products Discovery Center: Release of the First 8490 Sequenced Strains for Exploring Actinobacteria Biosynthetic Diversity.</title>
        <authorList>
            <person name="Kalkreuter E."/>
            <person name="Kautsar S.A."/>
            <person name="Yang D."/>
            <person name="Bader C.D."/>
            <person name="Teijaro C.N."/>
            <person name="Fluegel L."/>
            <person name="Davis C.M."/>
            <person name="Simpson J.R."/>
            <person name="Lauterbach L."/>
            <person name="Steele A.D."/>
            <person name="Gui C."/>
            <person name="Meng S."/>
            <person name="Li G."/>
            <person name="Viehrig K."/>
            <person name="Ye F."/>
            <person name="Su P."/>
            <person name="Kiefer A.F."/>
            <person name="Nichols A."/>
            <person name="Cepeda A.J."/>
            <person name="Yan W."/>
            <person name="Fan B."/>
            <person name="Jiang Y."/>
            <person name="Adhikari A."/>
            <person name="Zheng C.-J."/>
            <person name="Schuster L."/>
            <person name="Cowan T.M."/>
            <person name="Smanski M.J."/>
            <person name="Chevrette M.G."/>
            <person name="De Carvalho L.P.S."/>
            <person name="Shen B."/>
        </authorList>
    </citation>
    <scope>NUCLEOTIDE SEQUENCE [LARGE SCALE GENOMIC DNA]</scope>
    <source>
        <strain evidence="12 13">NPDC000634</strain>
    </source>
</reference>
<dbReference type="CDD" id="cd09597">
    <property type="entry name" value="M4_TLP"/>
    <property type="match status" value="1"/>
</dbReference>
<evidence type="ECO:0000256" key="6">
    <source>
        <dbReference type="ARBA" id="ARBA00022833"/>
    </source>
</evidence>
<dbReference type="PANTHER" id="PTHR33794">
    <property type="entry name" value="BACILLOLYSIN"/>
    <property type="match status" value="1"/>
</dbReference>
<keyword evidence="5" id="KW-0378">Hydrolase</keyword>
<evidence type="ECO:0000259" key="9">
    <source>
        <dbReference type="Pfam" id="PF01447"/>
    </source>
</evidence>
<accession>A0ABV1W3Y3</accession>
<evidence type="ECO:0000256" key="8">
    <source>
        <dbReference type="SAM" id="SignalP"/>
    </source>
</evidence>
<dbReference type="Pfam" id="PF01447">
    <property type="entry name" value="Peptidase_M4"/>
    <property type="match status" value="1"/>
</dbReference>
<keyword evidence="3" id="KW-0479">Metal-binding</keyword>
<evidence type="ECO:0000259" key="11">
    <source>
        <dbReference type="Pfam" id="PF07504"/>
    </source>
</evidence>
<dbReference type="InterPro" id="IPR011096">
    <property type="entry name" value="FTP_domain"/>
</dbReference>
<evidence type="ECO:0000256" key="7">
    <source>
        <dbReference type="ARBA" id="ARBA00023049"/>
    </source>
</evidence>
<dbReference type="SUPFAM" id="SSF55486">
    <property type="entry name" value="Metalloproteases ('zincins'), catalytic domain"/>
    <property type="match status" value="1"/>
</dbReference>
<keyword evidence="4 8" id="KW-0732">Signal</keyword>
<evidence type="ECO:0000256" key="3">
    <source>
        <dbReference type="ARBA" id="ARBA00022723"/>
    </source>
</evidence>
<comment type="similarity">
    <text evidence="1">Belongs to the peptidase M4 family.</text>
</comment>
<dbReference type="RefSeq" id="WP_158103933.1">
    <property type="nucleotide sequence ID" value="NZ_MUBM01000248.1"/>
</dbReference>
<feature type="chain" id="PRO_5047261636" evidence="8">
    <location>
        <begin position="34"/>
        <end position="905"/>
    </location>
</feature>
<protein>
    <submittedName>
        <fullName evidence="12">M4 family metallopeptidase</fullName>
    </submittedName>
</protein>
<feature type="domain" description="Peptidase M4 C-terminal" evidence="10">
    <location>
        <begin position="400"/>
        <end position="555"/>
    </location>
</feature>
<dbReference type="InterPro" id="IPR013856">
    <property type="entry name" value="Peptidase_M4_domain"/>
</dbReference>
<dbReference type="SUPFAM" id="SSF69322">
    <property type="entry name" value="Tricorn protease domain 2"/>
    <property type="match status" value="1"/>
</dbReference>